<dbReference type="Gene3D" id="1.10.8.50">
    <property type="match status" value="1"/>
</dbReference>
<dbReference type="GO" id="GO:0000703">
    <property type="term" value="F:oxidized pyrimidine nucleobase lesion DNA N-glycosylase activity"/>
    <property type="evidence" value="ECO:0007669"/>
    <property type="project" value="InterPro"/>
</dbReference>
<dbReference type="GO" id="GO:0140078">
    <property type="term" value="F:class I DNA-(apurinic or apyrimidinic site) endonuclease activity"/>
    <property type="evidence" value="ECO:0007669"/>
    <property type="project" value="UniProtKB-EC"/>
</dbReference>
<evidence type="ECO:0000313" key="16">
    <source>
        <dbReference type="EMBL" id="KEZ51550.1"/>
    </source>
</evidence>
<dbReference type="SMART" id="SM00898">
    <property type="entry name" value="Fapy_DNA_glyco"/>
    <property type="match status" value="1"/>
</dbReference>
<dbReference type="SUPFAM" id="SSF46946">
    <property type="entry name" value="S13-like H2TH domain"/>
    <property type="match status" value="1"/>
</dbReference>
<dbReference type="GO" id="GO:0008270">
    <property type="term" value="F:zinc ion binding"/>
    <property type="evidence" value="ECO:0007669"/>
    <property type="project" value="UniProtKB-KW"/>
</dbReference>
<dbReference type="PROSITE" id="PS51068">
    <property type="entry name" value="FPG_CAT"/>
    <property type="match status" value="1"/>
</dbReference>
<gene>
    <name evidence="16" type="ORF">GS18_0210450</name>
</gene>
<keyword evidence="7" id="KW-0862">Zinc</keyword>
<protein>
    <recommendedName>
        <fullName evidence="2">DNA-(apurinic or apyrimidinic site) lyase</fullName>
        <ecNumber evidence="2">4.2.99.18</ecNumber>
    </recommendedName>
</protein>
<evidence type="ECO:0000256" key="8">
    <source>
        <dbReference type="ARBA" id="ARBA00023125"/>
    </source>
</evidence>
<comment type="similarity">
    <text evidence="1">Belongs to the FPG family.</text>
</comment>
<dbReference type="Gene3D" id="3.20.190.10">
    <property type="entry name" value="MutM-like, N-terminal"/>
    <property type="match status" value="1"/>
</dbReference>
<dbReference type="SMART" id="SM01232">
    <property type="entry name" value="H2TH"/>
    <property type="match status" value="1"/>
</dbReference>
<organism evidence="16 17">
    <name type="scientific">Metabacillus indicus</name>
    <name type="common">Bacillus indicus</name>
    <dbReference type="NCBI Taxonomy" id="246786"/>
    <lineage>
        <taxon>Bacteria</taxon>
        <taxon>Bacillati</taxon>
        <taxon>Bacillota</taxon>
        <taxon>Bacilli</taxon>
        <taxon>Bacillales</taxon>
        <taxon>Bacillaceae</taxon>
        <taxon>Metabacillus</taxon>
    </lineage>
</organism>
<dbReference type="RefSeq" id="WP_035206945.1">
    <property type="nucleotide sequence ID" value="NZ_JNVC02000005.1"/>
</dbReference>
<dbReference type="GO" id="GO:0006284">
    <property type="term" value="P:base-excision repair"/>
    <property type="evidence" value="ECO:0007669"/>
    <property type="project" value="InterPro"/>
</dbReference>
<dbReference type="GO" id="GO:0003684">
    <property type="term" value="F:damaged DNA binding"/>
    <property type="evidence" value="ECO:0007669"/>
    <property type="project" value="InterPro"/>
</dbReference>
<feature type="domain" description="FPG-type" evidence="14">
    <location>
        <begin position="238"/>
        <end position="272"/>
    </location>
</feature>
<dbReference type="Pfam" id="PF06831">
    <property type="entry name" value="H2TH"/>
    <property type="match status" value="1"/>
</dbReference>
<dbReference type="NCBIfam" id="NF007763">
    <property type="entry name" value="PRK10445.1"/>
    <property type="match status" value="1"/>
</dbReference>
<keyword evidence="17" id="KW-1185">Reference proteome</keyword>
<feature type="domain" description="Formamidopyrimidine-DNA glycosylase catalytic" evidence="15">
    <location>
        <begin position="2"/>
        <end position="90"/>
    </location>
</feature>
<dbReference type="InterPro" id="IPR000214">
    <property type="entry name" value="Znf_DNA_glyclase/AP_lyase"/>
</dbReference>
<evidence type="ECO:0000313" key="17">
    <source>
        <dbReference type="Proteomes" id="UP000028549"/>
    </source>
</evidence>
<keyword evidence="12" id="KW-0326">Glycosidase</keyword>
<sequence length="275" mass="31891">MPEGPEIRRAADQIEKALLPLPVGEVSFAFDHLKDYEPLFEGACVKKVETKGKAMLIRFNNGYTIYSHNQLYGKWVVRNAYTYPKTNRILRLAIHNEKKSALLYSASDIEVLRDSEVPAHPFICKAGPDVLNDDITPEDLFNRLMDKRFFRRRWSALLLDQGFVAGIGNYLRSEILYVSEIHPDMRPVDCTEEQLRAAAEAIIRITVQSYRHKGITNDLELAEKLKKQGEKRSQYRHWVFNREGRPCRRDGTEIVKIIASSRRLYYCPECQKRGE</sequence>
<reference evidence="16 17" key="1">
    <citation type="journal article" date="2005" name="Int. J. Syst. Evol. Microbiol.">
        <title>Bacillus cibi sp. nov., isolated from jeotgal, a traditional Korean fermented seafood.</title>
        <authorList>
            <person name="Yoon J.H."/>
            <person name="Lee C.H."/>
            <person name="Oh T.K."/>
        </authorList>
    </citation>
    <scope>NUCLEOTIDE SEQUENCE [LARGE SCALE GENOMIC DNA]</scope>
    <source>
        <strain evidence="16 17">DSM 16189</strain>
    </source>
</reference>
<keyword evidence="10" id="KW-0456">Lyase</keyword>
<dbReference type="InterPro" id="IPR012319">
    <property type="entry name" value="FPG_cat"/>
</dbReference>
<dbReference type="SUPFAM" id="SSF81624">
    <property type="entry name" value="N-terminal domain of MutM-like DNA repair proteins"/>
    <property type="match status" value="1"/>
</dbReference>
<evidence type="ECO:0000259" key="15">
    <source>
        <dbReference type="PROSITE" id="PS51068"/>
    </source>
</evidence>
<keyword evidence="3" id="KW-0479">Metal-binding</keyword>
<keyword evidence="6" id="KW-0378">Hydrolase</keyword>
<keyword evidence="4" id="KW-0227">DNA damage</keyword>
<evidence type="ECO:0000259" key="14">
    <source>
        <dbReference type="PROSITE" id="PS51066"/>
    </source>
</evidence>
<dbReference type="PANTHER" id="PTHR42697:SF1">
    <property type="entry name" value="ENDONUCLEASE 8"/>
    <property type="match status" value="1"/>
</dbReference>
<evidence type="ECO:0000256" key="9">
    <source>
        <dbReference type="ARBA" id="ARBA00023204"/>
    </source>
</evidence>
<evidence type="ECO:0000256" key="13">
    <source>
        <dbReference type="PROSITE-ProRule" id="PRU00391"/>
    </source>
</evidence>
<evidence type="ECO:0000256" key="10">
    <source>
        <dbReference type="ARBA" id="ARBA00023239"/>
    </source>
</evidence>
<dbReference type="STRING" id="246786.GS18_0210450"/>
<dbReference type="EC" id="4.2.99.18" evidence="2"/>
<name>A0A084GW38_METID</name>
<evidence type="ECO:0000256" key="4">
    <source>
        <dbReference type="ARBA" id="ARBA00022763"/>
    </source>
</evidence>
<dbReference type="InterPro" id="IPR035937">
    <property type="entry name" value="FPG_N"/>
</dbReference>
<evidence type="ECO:0000256" key="7">
    <source>
        <dbReference type="ARBA" id="ARBA00022833"/>
    </source>
</evidence>
<dbReference type="PROSITE" id="PS51066">
    <property type="entry name" value="ZF_FPG_2"/>
    <property type="match status" value="1"/>
</dbReference>
<evidence type="ECO:0000256" key="3">
    <source>
        <dbReference type="ARBA" id="ARBA00022723"/>
    </source>
</evidence>
<dbReference type="InterPro" id="IPR010979">
    <property type="entry name" value="Ribosomal_uS13-like_H2TH"/>
</dbReference>
<dbReference type="Proteomes" id="UP000028549">
    <property type="component" value="Unassembled WGS sequence"/>
</dbReference>
<dbReference type="OrthoDB" id="9800855at2"/>
<dbReference type="CDD" id="cd08965">
    <property type="entry name" value="EcNei-like_N"/>
    <property type="match status" value="1"/>
</dbReference>
<dbReference type="SUPFAM" id="SSF57716">
    <property type="entry name" value="Glucocorticoid receptor-like (DNA-binding domain)"/>
    <property type="match status" value="1"/>
</dbReference>
<keyword evidence="9" id="KW-0234">DNA repair</keyword>
<dbReference type="InterPro" id="IPR015886">
    <property type="entry name" value="H2TH_FPG"/>
</dbReference>
<evidence type="ECO:0000256" key="5">
    <source>
        <dbReference type="ARBA" id="ARBA00022771"/>
    </source>
</evidence>
<dbReference type="EMBL" id="JNVC02000005">
    <property type="protein sequence ID" value="KEZ51550.1"/>
    <property type="molecule type" value="Genomic_DNA"/>
</dbReference>
<evidence type="ECO:0000256" key="11">
    <source>
        <dbReference type="ARBA" id="ARBA00023268"/>
    </source>
</evidence>
<evidence type="ECO:0000256" key="2">
    <source>
        <dbReference type="ARBA" id="ARBA00012720"/>
    </source>
</evidence>
<accession>A0A084GW38</accession>
<evidence type="ECO:0000256" key="6">
    <source>
        <dbReference type="ARBA" id="ARBA00022801"/>
    </source>
</evidence>
<comment type="caution">
    <text evidence="16">The sequence shown here is derived from an EMBL/GenBank/DDBJ whole genome shotgun (WGS) entry which is preliminary data.</text>
</comment>
<dbReference type="Pfam" id="PF01149">
    <property type="entry name" value="Fapy_DNA_glyco"/>
    <property type="match status" value="1"/>
</dbReference>
<evidence type="ECO:0000256" key="1">
    <source>
        <dbReference type="ARBA" id="ARBA00009409"/>
    </source>
</evidence>
<evidence type="ECO:0000256" key="12">
    <source>
        <dbReference type="ARBA" id="ARBA00023295"/>
    </source>
</evidence>
<keyword evidence="5 13" id="KW-0863">Zinc-finger</keyword>
<keyword evidence="8" id="KW-0238">DNA-binding</keyword>
<dbReference type="PANTHER" id="PTHR42697">
    <property type="entry name" value="ENDONUCLEASE 8"/>
    <property type="match status" value="1"/>
</dbReference>
<keyword evidence="11" id="KW-0511">Multifunctional enzyme</keyword>
<dbReference type="AlphaFoldDB" id="A0A084GW38"/>
<dbReference type="InterPro" id="IPR044091">
    <property type="entry name" value="EcNei-like_N"/>
</dbReference>
<proteinExistence type="inferred from homology"/>